<evidence type="ECO:0000313" key="2">
    <source>
        <dbReference type="WBParaSite" id="nRc.2.0.1.t07981-RA"/>
    </source>
</evidence>
<sequence>MGFTVNPLKIIRCDRLFNDPINDHFSLFPMHREFTNPDLRMAYYFQFILGILNALAVSHEGSMIKYFYNHLDNNLRVFAINGDEIFLHNIYYGKPGPQSSQTITTDTSNLKHFFRGLLLTSANSQLYNGGEAMLLEGKLDCVLSFTTTDVEVIPRKSVSVDVNSQVLHLTFITSDGRLQNLQFSTSSYSGEFGDIREWPMLTPNRLKSHIGEMLMYRNIDKNQVRKYTRDVQASLRDLTRAMDPRHKNREQCLSFIKGVMAHFQDSDSWTTQADISMALHMEVFKEIETVQVSLPMDEDADVIERILDDEVLETSAVKMAYNWHNDDFTMVGLNEEMSQYTTDNVHTACSSSLRKKRHMPPSGCLRLKKEDDAVKVDETKVKEMIVRKNALMEEHLTSIYEISGKIQVGLLARDFLGDVVRGDYKRLAVDTMFFGGLLVTQKLGRMASSAGARLGSVVLKSFGLCLPKLAFDAYMIYEIVEQIKTKDVQGAITTGVYLLLDLAECAAEIMVAFGLINPIIVPILAIASTLLLVGQAIYEAVAKVKEINHIIPLDPYEYEYEYFRELLHLGTDEYVQHLVDEKQANEFLASRVLKNYRNINRFLISAAVFKENKNISFIDNNIIDLTRKRTIKKRSRAMPDMKDDRLVFCSMYEEDTKSLLQKLGSGPFALQIMLSEVDLAGAMDTVDSIVISDRAGSDCSSPTNLTVHMRRHTHVQCTSSEANVTYLVADDMNSRLSVTADAGSHHFYFENMALNDMRTKELSRHYKEFQFVDKAIKLKIKGSSDISFEFNDGVKMVFTDHKATAYLKTTESIFEIMEKYAQLIENDPFITLVVETDEEKLVFNHNYHTIEIGGITKELNVIVDNDQTDAHLVAHREAENYFFLLSNHNVTNHKKIDLKIHTYGTISFIDLHQLARQIHAGTDSLYGLHAEARKVDENVAEARKVDDNVELELYMIHNRYEEAPSSIGKITLINVTDELDSVSIDVYQRNKLLFNPASSTSTPICSSIDMSAMCNFSSKIPP</sequence>
<dbReference type="WBParaSite" id="nRc.2.0.1.t07981-RA">
    <property type="protein sequence ID" value="nRc.2.0.1.t07981-RA"/>
    <property type="gene ID" value="nRc.2.0.1.g07981"/>
</dbReference>
<keyword evidence="1" id="KW-1185">Reference proteome</keyword>
<reference evidence="2" key="1">
    <citation type="submission" date="2022-11" db="UniProtKB">
        <authorList>
            <consortium name="WormBaseParasite"/>
        </authorList>
    </citation>
    <scope>IDENTIFICATION</scope>
</reference>
<accession>A0A915I2P1</accession>
<proteinExistence type="predicted"/>
<dbReference type="Proteomes" id="UP000887565">
    <property type="component" value="Unplaced"/>
</dbReference>
<protein>
    <submittedName>
        <fullName evidence="2">Uncharacterized protein</fullName>
    </submittedName>
</protein>
<evidence type="ECO:0000313" key="1">
    <source>
        <dbReference type="Proteomes" id="UP000887565"/>
    </source>
</evidence>
<organism evidence="1 2">
    <name type="scientific">Romanomermis culicivorax</name>
    <name type="common">Nematode worm</name>
    <dbReference type="NCBI Taxonomy" id="13658"/>
    <lineage>
        <taxon>Eukaryota</taxon>
        <taxon>Metazoa</taxon>
        <taxon>Ecdysozoa</taxon>
        <taxon>Nematoda</taxon>
        <taxon>Enoplea</taxon>
        <taxon>Dorylaimia</taxon>
        <taxon>Mermithida</taxon>
        <taxon>Mermithoidea</taxon>
        <taxon>Mermithidae</taxon>
        <taxon>Romanomermis</taxon>
    </lineage>
</organism>
<dbReference type="AlphaFoldDB" id="A0A915I2P1"/>
<name>A0A915I2P1_ROMCU</name>